<dbReference type="AlphaFoldDB" id="A0A072NRJ8"/>
<dbReference type="EMBL" id="JJRY01000049">
    <property type="protein sequence ID" value="KEF35830.1"/>
    <property type="molecule type" value="Genomic_DNA"/>
</dbReference>
<organism evidence="1 2">
    <name type="scientific">Schinkia azotoformans MEV2011</name>
    <dbReference type="NCBI Taxonomy" id="1348973"/>
    <lineage>
        <taxon>Bacteria</taxon>
        <taxon>Bacillati</taxon>
        <taxon>Bacillota</taxon>
        <taxon>Bacilli</taxon>
        <taxon>Bacillales</taxon>
        <taxon>Bacillaceae</taxon>
        <taxon>Calidifontibacillus/Schinkia group</taxon>
        <taxon>Schinkia</taxon>
    </lineage>
</organism>
<sequence>MKPPIRAIILLEKINDKDTLEKDTINAVTPKGNSLFLKNRK</sequence>
<protein>
    <submittedName>
        <fullName evidence="1">Uncharacterized protein</fullName>
    </submittedName>
</protein>
<reference evidence="1 2" key="1">
    <citation type="submission" date="2014-04" db="EMBL/GenBank/DDBJ databases">
        <title>Draft genome sequence of Bacillus azotoformans MEV2011, a (co-) denitrifying strain unable to grow in the presence of oxygen.</title>
        <authorList>
            <person name="Nielsen M."/>
            <person name="Schreiber L."/>
            <person name="Finster K."/>
            <person name="Schramm A."/>
        </authorList>
    </citation>
    <scope>NUCLEOTIDE SEQUENCE [LARGE SCALE GENOMIC DNA]</scope>
    <source>
        <strain evidence="1 2">MEV2011</strain>
    </source>
</reference>
<dbReference type="PATRIC" id="fig|1348973.3.peg.4855"/>
<evidence type="ECO:0000313" key="2">
    <source>
        <dbReference type="Proteomes" id="UP000027936"/>
    </source>
</evidence>
<name>A0A072NRJ8_SCHAZ</name>
<proteinExistence type="predicted"/>
<comment type="caution">
    <text evidence="1">The sequence shown here is derived from an EMBL/GenBank/DDBJ whole genome shotgun (WGS) entry which is preliminary data.</text>
</comment>
<gene>
    <name evidence="1" type="ORF">M670_05006</name>
</gene>
<dbReference type="Proteomes" id="UP000027936">
    <property type="component" value="Unassembled WGS sequence"/>
</dbReference>
<accession>A0A072NRJ8</accession>
<evidence type="ECO:0000313" key="1">
    <source>
        <dbReference type="EMBL" id="KEF35830.1"/>
    </source>
</evidence>